<dbReference type="Proteomes" id="UP001381693">
    <property type="component" value="Unassembled WGS sequence"/>
</dbReference>
<feature type="transmembrane region" description="Helical" evidence="11">
    <location>
        <begin position="39"/>
        <end position="57"/>
    </location>
</feature>
<evidence type="ECO:0000313" key="14">
    <source>
        <dbReference type="Proteomes" id="UP001381693"/>
    </source>
</evidence>
<evidence type="ECO:0000256" key="1">
    <source>
        <dbReference type="ARBA" id="ARBA00004141"/>
    </source>
</evidence>
<gene>
    <name evidence="13" type="ORF">SK128_005631</name>
</gene>
<dbReference type="AlphaFoldDB" id="A0AAN8XBD8"/>
<keyword evidence="6 11" id="KW-1133">Transmembrane helix</keyword>
<keyword evidence="4 11" id="KW-0812">Transmembrane</keyword>
<comment type="function">
    <text evidence="8">Putative sodium-dependent amino acid/proton antiporter.</text>
</comment>
<evidence type="ECO:0000256" key="10">
    <source>
        <dbReference type="ARBA" id="ARBA00041723"/>
    </source>
</evidence>
<reference evidence="13 14" key="1">
    <citation type="submission" date="2023-11" db="EMBL/GenBank/DDBJ databases">
        <title>Halocaridina rubra genome assembly.</title>
        <authorList>
            <person name="Smith C."/>
        </authorList>
    </citation>
    <scope>NUCLEOTIDE SEQUENCE [LARGE SCALE GENOMIC DNA]</scope>
    <source>
        <strain evidence="13">EP-1</strain>
        <tissue evidence="13">Whole</tissue>
    </source>
</reference>
<organism evidence="13 14">
    <name type="scientific">Halocaridina rubra</name>
    <name type="common">Hawaiian red shrimp</name>
    <dbReference type="NCBI Taxonomy" id="373956"/>
    <lineage>
        <taxon>Eukaryota</taxon>
        <taxon>Metazoa</taxon>
        <taxon>Ecdysozoa</taxon>
        <taxon>Arthropoda</taxon>
        <taxon>Crustacea</taxon>
        <taxon>Multicrustacea</taxon>
        <taxon>Malacostraca</taxon>
        <taxon>Eumalacostraca</taxon>
        <taxon>Eucarida</taxon>
        <taxon>Decapoda</taxon>
        <taxon>Pleocyemata</taxon>
        <taxon>Caridea</taxon>
        <taxon>Atyoidea</taxon>
        <taxon>Atyidae</taxon>
        <taxon>Halocaridina</taxon>
    </lineage>
</organism>
<dbReference type="PANTHER" id="PTHR22950:SF458">
    <property type="entry name" value="SODIUM-COUPLED NEUTRAL AMINO ACID TRANSPORTER 11-RELATED"/>
    <property type="match status" value="1"/>
</dbReference>
<evidence type="ECO:0000256" key="2">
    <source>
        <dbReference type="ARBA" id="ARBA00008066"/>
    </source>
</evidence>
<evidence type="ECO:0000256" key="8">
    <source>
        <dbReference type="ARBA" id="ARBA00037101"/>
    </source>
</evidence>
<comment type="subcellular location">
    <subcellularLocation>
        <location evidence="1">Membrane</location>
        <topology evidence="1">Multi-pass membrane protein</topology>
    </subcellularLocation>
</comment>
<keyword evidence="7 11" id="KW-0472">Membrane</keyword>
<dbReference type="Pfam" id="PF01490">
    <property type="entry name" value="Aa_trans"/>
    <property type="match status" value="1"/>
</dbReference>
<protein>
    <recommendedName>
        <fullName evidence="9">Putative sodium-coupled neutral amino acid transporter 11</fullName>
    </recommendedName>
    <alternativeName>
        <fullName evidence="10">Solute carrier family 38 member 11</fullName>
    </alternativeName>
</protein>
<evidence type="ECO:0000259" key="12">
    <source>
        <dbReference type="Pfam" id="PF01490"/>
    </source>
</evidence>
<dbReference type="GO" id="GO:0015179">
    <property type="term" value="F:L-amino acid transmembrane transporter activity"/>
    <property type="evidence" value="ECO:0007669"/>
    <property type="project" value="TreeGrafter"/>
</dbReference>
<dbReference type="PANTHER" id="PTHR22950">
    <property type="entry name" value="AMINO ACID TRANSPORTER"/>
    <property type="match status" value="1"/>
</dbReference>
<dbReference type="GO" id="GO:0016020">
    <property type="term" value="C:membrane"/>
    <property type="evidence" value="ECO:0007669"/>
    <property type="project" value="UniProtKB-SubCell"/>
</dbReference>
<accession>A0AAN8XBD8</accession>
<keyword evidence="3" id="KW-0813">Transport</keyword>
<dbReference type="EMBL" id="JAXCGZ010006047">
    <property type="protein sequence ID" value="KAK7080222.1"/>
    <property type="molecule type" value="Genomic_DNA"/>
</dbReference>
<feature type="transmembrane region" description="Helical" evidence="11">
    <location>
        <begin position="63"/>
        <end position="86"/>
    </location>
</feature>
<evidence type="ECO:0000313" key="13">
    <source>
        <dbReference type="EMBL" id="KAK7080222.1"/>
    </source>
</evidence>
<feature type="non-terminal residue" evidence="13">
    <location>
        <position position="121"/>
    </location>
</feature>
<evidence type="ECO:0000256" key="7">
    <source>
        <dbReference type="ARBA" id="ARBA00023136"/>
    </source>
</evidence>
<dbReference type="InterPro" id="IPR013057">
    <property type="entry name" value="AA_transpt_TM"/>
</dbReference>
<evidence type="ECO:0000256" key="9">
    <source>
        <dbReference type="ARBA" id="ARBA00040814"/>
    </source>
</evidence>
<proteinExistence type="inferred from homology"/>
<evidence type="ECO:0000256" key="3">
    <source>
        <dbReference type="ARBA" id="ARBA00022448"/>
    </source>
</evidence>
<sequence>MEQLATPDSPPKIPLGLAGCEEEMQDPQKEKSSISFTSFNYINSIVGSGVIGMPFALHSAGFGVGLLLLLLVAVITDVALCLMIAVARTVNVNTYQHLVRSAFGRPGFIVTSCLQFLYPFI</sequence>
<evidence type="ECO:0000256" key="11">
    <source>
        <dbReference type="SAM" id="Phobius"/>
    </source>
</evidence>
<feature type="domain" description="Amino acid transporter transmembrane" evidence="12">
    <location>
        <begin position="31"/>
        <end position="118"/>
    </location>
</feature>
<keyword evidence="5" id="KW-0029">Amino-acid transport</keyword>
<evidence type="ECO:0000256" key="5">
    <source>
        <dbReference type="ARBA" id="ARBA00022970"/>
    </source>
</evidence>
<evidence type="ECO:0000256" key="4">
    <source>
        <dbReference type="ARBA" id="ARBA00022692"/>
    </source>
</evidence>
<name>A0AAN8XBD8_HALRR</name>
<evidence type="ECO:0000256" key="6">
    <source>
        <dbReference type="ARBA" id="ARBA00022989"/>
    </source>
</evidence>
<comment type="similarity">
    <text evidence="2">Belongs to the amino acid/polyamine transporter 2 family.</text>
</comment>
<comment type="caution">
    <text evidence="13">The sequence shown here is derived from an EMBL/GenBank/DDBJ whole genome shotgun (WGS) entry which is preliminary data.</text>
</comment>
<keyword evidence="14" id="KW-1185">Reference proteome</keyword>